<dbReference type="SUPFAM" id="SSF101148">
    <property type="entry name" value="Plant invertase/pectin methylesterase inhibitor"/>
    <property type="match status" value="1"/>
</dbReference>
<evidence type="ECO:0000256" key="4">
    <source>
        <dbReference type="ARBA" id="ARBA00007786"/>
    </source>
</evidence>
<evidence type="ECO:0000256" key="5">
    <source>
        <dbReference type="ARBA" id="ARBA00022512"/>
    </source>
</evidence>
<evidence type="ECO:0000256" key="6">
    <source>
        <dbReference type="ARBA" id="ARBA00022801"/>
    </source>
</evidence>
<comment type="caution">
    <text evidence="9">The sequence shown here is derived from an EMBL/GenBank/DDBJ whole genome shotgun (WGS) entry which is preliminary data.</text>
</comment>
<dbReference type="InterPro" id="IPR035513">
    <property type="entry name" value="Invertase/methylesterase_inhib"/>
</dbReference>
<evidence type="ECO:0000313" key="9">
    <source>
        <dbReference type="EMBL" id="KAK7259041.1"/>
    </source>
</evidence>
<dbReference type="SMART" id="SM00856">
    <property type="entry name" value="PMEI"/>
    <property type="match status" value="1"/>
</dbReference>
<dbReference type="Gene3D" id="2.160.20.10">
    <property type="entry name" value="Single-stranded right-handed beta-helix, Pectin lyase-like"/>
    <property type="match status" value="1"/>
</dbReference>
<keyword evidence="7" id="KW-0063">Aspartyl esterase</keyword>
<keyword evidence="5" id="KW-0134">Cell wall</keyword>
<dbReference type="Pfam" id="PF01095">
    <property type="entry name" value="Pectinesterase"/>
    <property type="match status" value="1"/>
</dbReference>
<keyword evidence="5" id="KW-0964">Secreted</keyword>
<evidence type="ECO:0000256" key="3">
    <source>
        <dbReference type="ARBA" id="ARBA00006027"/>
    </source>
</evidence>
<dbReference type="InterPro" id="IPR012334">
    <property type="entry name" value="Pectin_lyas_fold"/>
</dbReference>
<dbReference type="EMBL" id="JAYWIO010000005">
    <property type="protein sequence ID" value="KAK7259041.1"/>
    <property type="molecule type" value="Genomic_DNA"/>
</dbReference>
<dbReference type="PANTHER" id="PTHR31707">
    <property type="entry name" value="PECTINESTERASE"/>
    <property type="match status" value="1"/>
</dbReference>
<dbReference type="InterPro" id="IPR000070">
    <property type="entry name" value="Pectinesterase_cat"/>
</dbReference>
<comment type="subcellular location">
    <subcellularLocation>
        <location evidence="1">Secreted</location>
        <location evidence="1">Cell wall</location>
    </subcellularLocation>
</comment>
<dbReference type="InterPro" id="IPR006501">
    <property type="entry name" value="Pectinesterase_inhib_dom"/>
</dbReference>
<organism evidence="9 10">
    <name type="scientific">Crotalaria pallida</name>
    <name type="common">Smooth rattlebox</name>
    <name type="synonym">Crotalaria striata</name>
    <dbReference type="NCBI Taxonomy" id="3830"/>
    <lineage>
        <taxon>Eukaryota</taxon>
        <taxon>Viridiplantae</taxon>
        <taxon>Streptophyta</taxon>
        <taxon>Embryophyta</taxon>
        <taxon>Tracheophyta</taxon>
        <taxon>Spermatophyta</taxon>
        <taxon>Magnoliopsida</taxon>
        <taxon>eudicotyledons</taxon>
        <taxon>Gunneridae</taxon>
        <taxon>Pentapetalae</taxon>
        <taxon>rosids</taxon>
        <taxon>fabids</taxon>
        <taxon>Fabales</taxon>
        <taxon>Fabaceae</taxon>
        <taxon>Papilionoideae</taxon>
        <taxon>50 kb inversion clade</taxon>
        <taxon>genistoids sensu lato</taxon>
        <taxon>core genistoids</taxon>
        <taxon>Crotalarieae</taxon>
        <taxon>Crotalaria</taxon>
    </lineage>
</organism>
<dbReference type="AlphaFoldDB" id="A0AAN9EKW8"/>
<evidence type="ECO:0000256" key="7">
    <source>
        <dbReference type="ARBA" id="ARBA00023085"/>
    </source>
</evidence>
<dbReference type="SUPFAM" id="SSF51126">
    <property type="entry name" value="Pectin lyase-like"/>
    <property type="match status" value="1"/>
</dbReference>
<dbReference type="Proteomes" id="UP001372338">
    <property type="component" value="Unassembled WGS sequence"/>
</dbReference>
<dbReference type="GO" id="GO:0042545">
    <property type="term" value="P:cell wall modification"/>
    <property type="evidence" value="ECO:0007669"/>
    <property type="project" value="InterPro"/>
</dbReference>
<evidence type="ECO:0000256" key="1">
    <source>
        <dbReference type="ARBA" id="ARBA00004191"/>
    </source>
</evidence>
<dbReference type="GO" id="GO:0004857">
    <property type="term" value="F:enzyme inhibitor activity"/>
    <property type="evidence" value="ECO:0007669"/>
    <property type="project" value="InterPro"/>
</dbReference>
<dbReference type="Pfam" id="PF04043">
    <property type="entry name" value="PMEI"/>
    <property type="match status" value="1"/>
</dbReference>
<dbReference type="CDD" id="cd15798">
    <property type="entry name" value="PMEI-like_3"/>
    <property type="match status" value="1"/>
</dbReference>
<keyword evidence="6" id="KW-0378">Hydrolase</keyword>
<reference evidence="9 10" key="1">
    <citation type="submission" date="2024-01" db="EMBL/GenBank/DDBJ databases">
        <title>The genomes of 5 underutilized Papilionoideae crops provide insights into root nodulation and disease resistanc.</title>
        <authorList>
            <person name="Yuan L."/>
        </authorList>
    </citation>
    <scope>NUCLEOTIDE SEQUENCE [LARGE SCALE GENOMIC DNA]</scope>
    <source>
        <strain evidence="9">ZHUSHIDOU_FW_LH</strain>
        <tissue evidence="9">Leaf</tissue>
    </source>
</reference>
<feature type="domain" description="Pectinesterase inhibitor" evidence="8">
    <location>
        <begin position="22"/>
        <end position="172"/>
    </location>
</feature>
<gene>
    <name evidence="9" type="ORF">RIF29_24635</name>
</gene>
<protein>
    <recommendedName>
        <fullName evidence="8">Pectinesterase inhibitor domain-containing protein</fullName>
    </recommendedName>
</protein>
<comment type="pathway">
    <text evidence="2">Glycan metabolism; pectin degradation; 2-dehydro-3-deoxy-D-gluconate from pectin: step 1/5.</text>
</comment>
<evidence type="ECO:0000256" key="2">
    <source>
        <dbReference type="ARBA" id="ARBA00005184"/>
    </source>
</evidence>
<sequence>MILMASTTIGLFATPIPKDGAGTLTTAFAVCRSTEQAKSCLEILKPVGERASELDYLKAAINATFWELLAVDVPKPFDVKMSLTPLQVQAYEDCSQMLGLGMEELESLRVMANSSVDLAKMKQDAVNVINSLSAVISYQQTCYDESLKTTSDQVFGNFLHKSIMRTRMTLAIVNYFFSERPIKIAMAAGQENANARRVSLESIGDNTRREPDAIVAQDGSGQFTTITGSLNVCKRKNKGLCIIHVKKGIYEEKVMVPKDVGQVLMYGDGPMNTIVSGINKRFPKIEATSFQAATFVVMAKAFICKNMAFIAPENITGAPALIVLSDQTAFFNCKMEGNEGTLFAVAQRQFYRDCEIHGNIDIIRGDSATIIQNSQIIVKARNSIETLLRDNVVSAQFRIDKNERTGFVIQNCTITAQGEKNGTLAGSTYLGNAYKSYSRTIIMESFLGDVIKPEGWSEWSENYGRETTTFLEYNNRGPGAKSDKRVSWSSHQTISQKQQMENYTAAEFIQSDQWLRNLARNVKLQGYRHSKLRNFSCTMRG</sequence>
<comment type="similarity">
    <text evidence="4">In the C-terminal section; belongs to the pectinesterase family.</text>
</comment>
<evidence type="ECO:0000259" key="8">
    <source>
        <dbReference type="SMART" id="SM00856"/>
    </source>
</evidence>
<accession>A0AAN9EKW8</accession>
<keyword evidence="10" id="KW-1185">Reference proteome</keyword>
<dbReference type="Gene3D" id="1.20.140.40">
    <property type="entry name" value="Invertase/pectin methylesterase inhibitor family protein"/>
    <property type="match status" value="1"/>
</dbReference>
<name>A0AAN9EKW8_CROPI</name>
<evidence type="ECO:0000313" key="10">
    <source>
        <dbReference type="Proteomes" id="UP001372338"/>
    </source>
</evidence>
<dbReference type="InterPro" id="IPR011050">
    <property type="entry name" value="Pectin_lyase_fold/virulence"/>
</dbReference>
<proteinExistence type="inferred from homology"/>
<comment type="similarity">
    <text evidence="3">In the N-terminal section; belongs to the PMEI family.</text>
</comment>
<dbReference type="GO" id="GO:0030599">
    <property type="term" value="F:pectinesterase activity"/>
    <property type="evidence" value="ECO:0007669"/>
    <property type="project" value="InterPro"/>
</dbReference>